<proteinExistence type="predicted"/>
<name>L0DFX5_SINAD</name>
<sequence length="38" mass="4165">MKSAMTHNKTTQTAKAGLIGNLIQDVFKDLWNTMAIDG</sequence>
<dbReference type="EMBL" id="CP003364">
    <property type="protein sequence ID" value="AGA28274.1"/>
    <property type="molecule type" value="Genomic_DNA"/>
</dbReference>
<accession>L0DFX5</accession>
<dbReference type="Proteomes" id="UP000010798">
    <property type="component" value="Chromosome"/>
</dbReference>
<organism evidence="1 2">
    <name type="scientific">Singulisphaera acidiphila (strain ATCC BAA-1392 / DSM 18658 / VKM B-2454 / MOB10)</name>
    <dbReference type="NCBI Taxonomy" id="886293"/>
    <lineage>
        <taxon>Bacteria</taxon>
        <taxon>Pseudomonadati</taxon>
        <taxon>Planctomycetota</taxon>
        <taxon>Planctomycetia</taxon>
        <taxon>Isosphaerales</taxon>
        <taxon>Isosphaeraceae</taxon>
        <taxon>Singulisphaera</taxon>
    </lineage>
</organism>
<dbReference type="AlphaFoldDB" id="L0DFX5"/>
<protein>
    <submittedName>
        <fullName evidence="1">Uncharacterized protein</fullName>
    </submittedName>
</protein>
<keyword evidence="2" id="KW-1185">Reference proteome</keyword>
<evidence type="ECO:0000313" key="1">
    <source>
        <dbReference type="EMBL" id="AGA28274.1"/>
    </source>
</evidence>
<dbReference type="KEGG" id="saci:Sinac_4054"/>
<dbReference type="HOGENOM" id="CLU_3333050_0_0_0"/>
<gene>
    <name evidence="1" type="ordered locus">Sinac_4054</name>
</gene>
<reference evidence="1 2" key="1">
    <citation type="submission" date="2012-02" db="EMBL/GenBank/DDBJ databases">
        <title>Complete sequence of chromosome of Singulisphaera acidiphila DSM 18658.</title>
        <authorList>
            <consortium name="US DOE Joint Genome Institute (JGI-PGF)"/>
            <person name="Lucas S."/>
            <person name="Copeland A."/>
            <person name="Lapidus A."/>
            <person name="Glavina del Rio T."/>
            <person name="Dalin E."/>
            <person name="Tice H."/>
            <person name="Bruce D."/>
            <person name="Goodwin L."/>
            <person name="Pitluck S."/>
            <person name="Peters L."/>
            <person name="Ovchinnikova G."/>
            <person name="Chertkov O."/>
            <person name="Kyrpides N."/>
            <person name="Mavromatis K."/>
            <person name="Ivanova N."/>
            <person name="Brettin T."/>
            <person name="Detter J.C."/>
            <person name="Han C."/>
            <person name="Larimer F."/>
            <person name="Land M."/>
            <person name="Hauser L."/>
            <person name="Markowitz V."/>
            <person name="Cheng J.-F."/>
            <person name="Hugenholtz P."/>
            <person name="Woyke T."/>
            <person name="Wu D."/>
            <person name="Tindall B."/>
            <person name="Pomrenke H."/>
            <person name="Brambilla E."/>
            <person name="Klenk H.-P."/>
            <person name="Eisen J.A."/>
        </authorList>
    </citation>
    <scope>NUCLEOTIDE SEQUENCE [LARGE SCALE GENOMIC DNA]</scope>
    <source>
        <strain evidence="2">ATCC BAA-1392 / DSM 18658 / VKM B-2454 / MOB10</strain>
    </source>
</reference>
<evidence type="ECO:0000313" key="2">
    <source>
        <dbReference type="Proteomes" id="UP000010798"/>
    </source>
</evidence>